<feature type="domain" description="tRNA synthetases class I (E and Q) anti-codon binding" evidence="13">
    <location>
        <begin position="471"/>
        <end position="545"/>
    </location>
</feature>
<dbReference type="GO" id="GO:0005829">
    <property type="term" value="C:cytosol"/>
    <property type="evidence" value="ECO:0007669"/>
    <property type="project" value="TreeGrafter"/>
</dbReference>
<keyword evidence="6 9" id="KW-0648">Protein biosynthesis</keyword>
<dbReference type="SUPFAM" id="SSF50715">
    <property type="entry name" value="Ribosomal protein L25-like"/>
    <property type="match status" value="1"/>
</dbReference>
<dbReference type="HAMAP" id="MF_00126">
    <property type="entry name" value="Gln_tRNA_synth"/>
    <property type="match status" value="1"/>
</dbReference>
<dbReference type="CDD" id="cd00807">
    <property type="entry name" value="GlnRS_core"/>
    <property type="match status" value="1"/>
</dbReference>
<evidence type="ECO:0000256" key="9">
    <source>
        <dbReference type="HAMAP-Rule" id="MF_00126"/>
    </source>
</evidence>
<evidence type="ECO:0000256" key="6">
    <source>
        <dbReference type="ARBA" id="ARBA00022917"/>
    </source>
</evidence>
<dbReference type="FunFam" id="3.40.50.620:FF:000037">
    <property type="entry name" value="Glutamine--tRNA ligase cytoplasmic"/>
    <property type="match status" value="1"/>
</dbReference>
<dbReference type="NCBIfam" id="TIGR00440">
    <property type="entry name" value="glnS"/>
    <property type="match status" value="1"/>
</dbReference>
<reference evidence="15" key="1">
    <citation type="submission" date="2017-05" db="EMBL/GenBank/DDBJ databases">
        <authorList>
            <person name="Barney B.M."/>
        </authorList>
    </citation>
    <scope>NUCLEOTIDE SEQUENCE [LARGE SCALE GENOMIC DNA]</scope>
    <source>
        <strain evidence="15">PSBB022</strain>
    </source>
</reference>
<dbReference type="EMBL" id="NHNI01000002">
    <property type="protein sequence ID" value="OZY84933.1"/>
    <property type="molecule type" value="Genomic_DNA"/>
</dbReference>
<proteinExistence type="inferred from homology"/>
<feature type="binding site" evidence="9">
    <location>
        <begin position="55"/>
        <end position="61"/>
    </location>
    <ligand>
        <name>ATP</name>
        <dbReference type="ChEBI" id="CHEBI:30616"/>
    </ligand>
</feature>
<feature type="short sequence motif" description="'HIGH' region" evidence="9">
    <location>
        <begin position="48"/>
        <end position="58"/>
    </location>
</feature>
<evidence type="ECO:0000259" key="13">
    <source>
        <dbReference type="Pfam" id="PF20974"/>
    </source>
</evidence>
<evidence type="ECO:0000256" key="1">
    <source>
        <dbReference type="ARBA" id="ARBA00005594"/>
    </source>
</evidence>
<dbReference type="InterPro" id="IPR011035">
    <property type="entry name" value="Ribosomal_bL25/Gln-tRNA_synth"/>
</dbReference>
<evidence type="ECO:0000256" key="8">
    <source>
        <dbReference type="ARBA" id="ARBA00048270"/>
    </source>
</evidence>
<dbReference type="Pfam" id="PF03950">
    <property type="entry name" value="tRNA-synt_1c_C"/>
    <property type="match status" value="1"/>
</dbReference>
<dbReference type="InterPro" id="IPR001412">
    <property type="entry name" value="aa-tRNA-synth_I_CS"/>
</dbReference>
<dbReference type="InterPro" id="IPR004514">
    <property type="entry name" value="Gln-tRNA-synth"/>
</dbReference>
<evidence type="ECO:0000256" key="2">
    <source>
        <dbReference type="ARBA" id="ARBA00022490"/>
    </source>
</evidence>
<dbReference type="InterPro" id="IPR049437">
    <property type="entry name" value="tRNA-synt_1c_C2"/>
</dbReference>
<dbReference type="PROSITE" id="PS00178">
    <property type="entry name" value="AA_TRNA_LIGASE_I"/>
    <property type="match status" value="1"/>
</dbReference>
<evidence type="ECO:0000313" key="14">
    <source>
        <dbReference type="EMBL" id="OZY84933.1"/>
    </source>
</evidence>
<dbReference type="FunFam" id="1.10.1160.10:FF:000001">
    <property type="entry name" value="Glutamine--tRNA ligase"/>
    <property type="match status" value="1"/>
</dbReference>
<evidence type="ECO:0000313" key="15">
    <source>
        <dbReference type="Proteomes" id="UP000216101"/>
    </source>
</evidence>
<evidence type="ECO:0000256" key="3">
    <source>
        <dbReference type="ARBA" id="ARBA00022598"/>
    </source>
</evidence>
<dbReference type="InterPro" id="IPR020059">
    <property type="entry name" value="Glu/Gln-tRNA-synth_Ib_codon-bd"/>
</dbReference>
<dbReference type="InterPro" id="IPR020061">
    <property type="entry name" value="Glu_tRNA_lig_a-bdl"/>
</dbReference>
<organism evidence="14 15">
    <name type="scientific">Cellvibrio mixtus</name>
    <dbReference type="NCBI Taxonomy" id="39650"/>
    <lineage>
        <taxon>Bacteria</taxon>
        <taxon>Pseudomonadati</taxon>
        <taxon>Pseudomonadota</taxon>
        <taxon>Gammaproteobacteria</taxon>
        <taxon>Cellvibrionales</taxon>
        <taxon>Cellvibrionaceae</taxon>
        <taxon>Cellvibrio</taxon>
    </lineage>
</organism>
<dbReference type="GO" id="GO:0004819">
    <property type="term" value="F:glutamine-tRNA ligase activity"/>
    <property type="evidence" value="ECO:0007669"/>
    <property type="project" value="UniProtKB-UniRule"/>
</dbReference>
<feature type="binding site" evidence="9">
    <location>
        <position position="245"/>
    </location>
    <ligand>
        <name>ATP</name>
        <dbReference type="ChEBI" id="CHEBI:30616"/>
    </ligand>
</feature>
<feature type="binding site" evidence="9">
    <location>
        <position position="226"/>
    </location>
    <ligand>
        <name>L-glutamine</name>
        <dbReference type="ChEBI" id="CHEBI:58359"/>
    </ligand>
</feature>
<gene>
    <name evidence="9" type="primary">glnS</name>
    <name evidence="14" type="ORF">CBP51_17390</name>
</gene>
<dbReference type="Gene3D" id="3.40.50.620">
    <property type="entry name" value="HUPs"/>
    <property type="match status" value="1"/>
</dbReference>
<comment type="subcellular location">
    <subcellularLocation>
        <location evidence="9">Cytoplasm</location>
    </subcellularLocation>
</comment>
<dbReference type="EC" id="6.1.1.18" evidence="9"/>
<dbReference type="PANTHER" id="PTHR43097:SF5">
    <property type="entry name" value="GLUTAMATE--TRNA LIGASE"/>
    <property type="match status" value="1"/>
</dbReference>
<comment type="catalytic activity">
    <reaction evidence="8 9">
        <text>tRNA(Gln) + L-glutamine + ATP = L-glutaminyl-tRNA(Gln) + AMP + diphosphate</text>
        <dbReference type="Rhea" id="RHEA:20121"/>
        <dbReference type="Rhea" id="RHEA-COMP:9662"/>
        <dbReference type="Rhea" id="RHEA-COMP:9681"/>
        <dbReference type="ChEBI" id="CHEBI:30616"/>
        <dbReference type="ChEBI" id="CHEBI:33019"/>
        <dbReference type="ChEBI" id="CHEBI:58359"/>
        <dbReference type="ChEBI" id="CHEBI:78442"/>
        <dbReference type="ChEBI" id="CHEBI:78521"/>
        <dbReference type="ChEBI" id="CHEBI:456215"/>
        <dbReference type="EC" id="6.1.1.18"/>
    </reaction>
</comment>
<dbReference type="SUPFAM" id="SSF52374">
    <property type="entry name" value="Nucleotidylyl transferase"/>
    <property type="match status" value="1"/>
</dbReference>
<comment type="caution">
    <text evidence="14">The sequence shown here is derived from an EMBL/GenBank/DDBJ whole genome shotgun (WGS) entry which is preliminary data.</text>
</comment>
<keyword evidence="15" id="KW-1185">Reference proteome</keyword>
<comment type="caution">
    <text evidence="9">Lacks conserved residue(s) required for the propagation of feature annotation.</text>
</comment>
<keyword evidence="3 9" id="KW-0436">Ligase</keyword>
<dbReference type="Pfam" id="PF20974">
    <property type="entry name" value="tRNA-synt_1c_C2"/>
    <property type="match status" value="1"/>
</dbReference>
<feature type="binding site" evidence="9">
    <location>
        <begin position="49"/>
        <end position="51"/>
    </location>
    <ligand>
        <name>ATP</name>
        <dbReference type="ChEBI" id="CHEBI:30616"/>
    </ligand>
</feature>
<dbReference type="GO" id="GO:0006424">
    <property type="term" value="P:glutamyl-tRNA aminoacylation"/>
    <property type="evidence" value="ECO:0007669"/>
    <property type="project" value="UniProtKB-UniRule"/>
</dbReference>
<evidence type="ECO:0000259" key="11">
    <source>
        <dbReference type="Pfam" id="PF00749"/>
    </source>
</evidence>
<protein>
    <recommendedName>
        <fullName evidence="9">Glutamine--tRNA ligase</fullName>
        <ecNumber evidence="9">6.1.1.18</ecNumber>
    </recommendedName>
    <alternativeName>
        <fullName evidence="9">Glutaminyl-tRNA synthetase</fullName>
        <shortName evidence="9">GlnRS</shortName>
    </alternativeName>
</protein>
<accession>A0A266Q4Z2</accession>
<dbReference type="NCBIfam" id="NF011291">
    <property type="entry name" value="PRK14703.1"/>
    <property type="match status" value="1"/>
</dbReference>
<evidence type="ECO:0000256" key="5">
    <source>
        <dbReference type="ARBA" id="ARBA00022840"/>
    </source>
</evidence>
<dbReference type="PRINTS" id="PR00987">
    <property type="entry name" value="TRNASYNTHGLU"/>
</dbReference>
<feature type="binding site" evidence="9">
    <location>
        <begin position="275"/>
        <end position="276"/>
    </location>
    <ligand>
        <name>ATP</name>
        <dbReference type="ChEBI" id="CHEBI:30616"/>
    </ligand>
</feature>
<dbReference type="InterPro" id="IPR022861">
    <property type="entry name" value="Gln_tRNA_ligase_bac"/>
</dbReference>
<keyword evidence="2 9" id="KW-0963">Cytoplasm</keyword>
<dbReference type="STRING" id="1209072.GCA_000766945_00951"/>
<dbReference type="InterPro" id="IPR020056">
    <property type="entry name" value="Rbsml_bL25/Gln-tRNA_synth_N"/>
</dbReference>
<keyword evidence="4 9" id="KW-0547">Nucleotide-binding</keyword>
<comment type="similarity">
    <text evidence="1 9 10">Belongs to the class-I aminoacyl-tRNA synthetase family.</text>
</comment>
<dbReference type="Pfam" id="PF00749">
    <property type="entry name" value="tRNA-synt_1c"/>
    <property type="match status" value="1"/>
</dbReference>
<evidence type="ECO:0000256" key="10">
    <source>
        <dbReference type="RuleBase" id="RU363037"/>
    </source>
</evidence>
<keyword evidence="7 9" id="KW-0030">Aminoacyl-tRNA synthetase</keyword>
<dbReference type="FunFam" id="2.40.240.10:FF:000001">
    <property type="entry name" value="Glutamine--tRNA ligase"/>
    <property type="match status" value="1"/>
</dbReference>
<name>A0A266Q4Z2_9GAMM</name>
<evidence type="ECO:0000259" key="12">
    <source>
        <dbReference type="Pfam" id="PF03950"/>
    </source>
</evidence>
<comment type="subunit">
    <text evidence="9">Monomer.</text>
</comment>
<dbReference type="InterPro" id="IPR050132">
    <property type="entry name" value="Gln/Glu-tRNA_Ligase"/>
</dbReference>
<dbReference type="Gene3D" id="3.90.800.10">
    <property type="entry name" value="Glutamyl-tRNA Synthetase, Domain 3"/>
    <property type="match status" value="1"/>
</dbReference>
<keyword evidence="5 9" id="KW-0067">ATP-binding</keyword>
<dbReference type="InterPro" id="IPR020058">
    <property type="entry name" value="Glu/Gln-tRNA-synth_Ib_cat-dom"/>
</dbReference>
<dbReference type="Gene3D" id="2.40.240.10">
    <property type="entry name" value="Ribosomal Protein L25, Chain P"/>
    <property type="match status" value="2"/>
</dbReference>
<evidence type="ECO:0000256" key="4">
    <source>
        <dbReference type="ARBA" id="ARBA00022741"/>
    </source>
</evidence>
<dbReference type="Gene3D" id="1.10.1160.10">
    <property type="entry name" value="Glutamyl-trna Synthetase, Domain 2"/>
    <property type="match status" value="1"/>
</dbReference>
<dbReference type="RefSeq" id="WP_094985904.1">
    <property type="nucleotide sequence ID" value="NZ_NHNI01000002.1"/>
</dbReference>
<evidence type="ECO:0000256" key="7">
    <source>
        <dbReference type="ARBA" id="ARBA00023146"/>
    </source>
</evidence>
<dbReference type="PANTHER" id="PTHR43097">
    <property type="entry name" value="GLUTAMINE-TRNA LIGASE"/>
    <property type="match status" value="1"/>
</dbReference>
<feature type="binding site" evidence="9">
    <location>
        <position position="81"/>
    </location>
    <ligand>
        <name>L-glutamine</name>
        <dbReference type="ChEBI" id="CHEBI:58359"/>
    </ligand>
</feature>
<dbReference type="Proteomes" id="UP000216101">
    <property type="component" value="Unassembled WGS sequence"/>
</dbReference>
<sequence>MSSNHSSANASDASTTEVKTKPLHFIQQIIRKDLEQGVHNKIVTRFPPEPNGYLHIGHAKSICLNFGMAEEFGGACNLRFDDTNPEKESEEFVNSIKADVEWLGFKWDGAVRYTSDYFDQLYAWAIHLINNGLAFVCDLTAEQMREYRGTLTEPGKNSPFRERSVEENLALFEKMRAGEFNEGACSLRAKIDMLSPNINLRDPIIYRIKKAHHHQTGDKWCIYPSYDFAHGQSDAIEGITHSICTLEFEDHKPLYDWFIQHLPVPAVPRQYEFARLNINYSVTSKRKLKQLVDENHVDGWSDPRMPTISGMRRRGFTPAALRDFCERIGVTRSDGIVDVGVLEFCVRDDLDKNAPRAMCVLKPLKVTLTNYPAEQVETLTVHNHPNRDDLGDRTIPFTQTVFIEQEDFREEANKKYKRLVTGKRVRLRGAYVIEADEAIKDADGNIIEVRARIIEGTLGKDPADGVKPKGVIHWVSATNNLDCEVRLYNRLFTDEAPDAGGKNFLDVINPDSLEILQGCKAEVSLASAQVGNSYQFERQGYFCLDSKYSTAEKPVFNRTISLKDSFGKTEDQE</sequence>
<dbReference type="GO" id="GO:0006425">
    <property type="term" value="P:glutaminyl-tRNA aminoacylation"/>
    <property type="evidence" value="ECO:0007669"/>
    <property type="project" value="UniProtKB-UniRule"/>
</dbReference>
<feature type="domain" description="Glutamyl/glutaminyl-tRNA synthetase class Ib catalytic" evidence="11">
    <location>
        <begin position="41"/>
        <end position="351"/>
    </location>
</feature>
<dbReference type="AlphaFoldDB" id="A0A266Q4Z2"/>
<dbReference type="InterPro" id="IPR000924">
    <property type="entry name" value="Glu/Gln-tRNA-synth"/>
</dbReference>
<dbReference type="GO" id="GO:0005524">
    <property type="term" value="F:ATP binding"/>
    <property type="evidence" value="ECO:0007669"/>
    <property type="project" value="UniProtKB-UniRule"/>
</dbReference>
<dbReference type="InterPro" id="IPR014729">
    <property type="entry name" value="Rossmann-like_a/b/a_fold"/>
</dbReference>
<feature type="domain" description="Glutamyl/glutaminyl-tRNA synthetase class Ib anti-codon binding" evidence="12">
    <location>
        <begin position="354"/>
        <end position="453"/>
    </location>
</feature>
<dbReference type="FunFam" id="3.90.800.10:FF:000001">
    <property type="entry name" value="Glutamine--tRNA ligase"/>
    <property type="match status" value="1"/>
</dbReference>
<feature type="short sequence motif" description="'KMSKS' region" evidence="9">
    <location>
        <begin position="282"/>
        <end position="286"/>
    </location>
</feature>